<feature type="compositionally biased region" description="Low complexity" evidence="1">
    <location>
        <begin position="294"/>
        <end position="304"/>
    </location>
</feature>
<dbReference type="AlphaFoldDB" id="A0A7W8LLS7"/>
<feature type="compositionally biased region" description="Low complexity" evidence="1">
    <location>
        <begin position="206"/>
        <end position="228"/>
    </location>
</feature>
<evidence type="ECO:0000256" key="1">
    <source>
        <dbReference type="SAM" id="MobiDB-lite"/>
    </source>
</evidence>
<keyword evidence="3" id="KW-1185">Reference proteome</keyword>
<feature type="compositionally biased region" description="Low complexity" evidence="1">
    <location>
        <begin position="182"/>
        <end position="193"/>
    </location>
</feature>
<feature type="compositionally biased region" description="Acidic residues" evidence="1">
    <location>
        <begin position="360"/>
        <end position="376"/>
    </location>
</feature>
<feature type="compositionally biased region" description="Acidic residues" evidence="1">
    <location>
        <begin position="416"/>
        <end position="428"/>
    </location>
</feature>
<feature type="compositionally biased region" description="Acidic residues" evidence="1">
    <location>
        <begin position="393"/>
        <end position="407"/>
    </location>
</feature>
<protein>
    <submittedName>
        <fullName evidence="2">Uncharacterized protein</fullName>
    </submittedName>
</protein>
<feature type="region of interest" description="Disordered" evidence="1">
    <location>
        <begin position="629"/>
        <end position="857"/>
    </location>
</feature>
<feature type="compositionally biased region" description="Low complexity" evidence="1">
    <location>
        <begin position="119"/>
        <end position="137"/>
    </location>
</feature>
<sequence>MSDSDKTNELDNYGVWVKKPPRTVSSELGEENTDTLSIDNDLPSFDSIDVVDSPLDGTDPDSEDATLSADELANITGSLEEGAPVQEGGEASSSGSGETEEISLDEFIEGGVFEGDDNSAPAASESSPSQAPQAEESVSADEFLESSDITVSDAPSVSEVAALSDDGPIDIDLSFDDSDTTPSMGSPAGSSAPVKEVAGSEEVDLSDFGVDFGSDDSSSSASPAPSSDGTEEVDLSDFGVDFGEGDSSSAESAPAEEAAPSQPVVNDDGTEEVSLDSFGFDINSDEPKSEEVSSESTSTIIAEENPSLDSDERTLTINDNVPVGSDDEDDIGEISLDSTSASTEPEEKEEAVSQEFTTQDSDDFDLDSIMDSIEDENGNKSSLIDEPLASEPFAEEPAIEEPADSFTEEPVISDAATEDEPAISETLDETEPVVNDVVDMDEPVFEETAVDLPENVADEITEAENPFTLPPDDAFSASAEEPVIAETLDEALGQPASAEPAVTEEAPVFEESIAEEEPAVSESLDESPAEPVKQDEEISSAANNILNQIAAELSSLRDEISNLKSEFEELKNKEPAPAPAAEEEVAEKPAEPESSGGFFGADDEDDTIALSLDEMDNILNTVEIVEEAAPTLPESASASIEEPAEDFASEEPTENFAEETVSEGTEESLDFSNESIEEPVLDDIDTNIADDEEELPEEILLPKSEDDILVESSTDNLIEEEEEDSVDISSDDDNISLVDEESTEDTPFEIEDTASSEASDSTLVDEPFVFDEAEATSNQLDEDENDATLSADELANIAADSSEVEEAAGEEFEESPLEEENEVEAEAESSIPSVSDILGDSPAEEEEESSGISISEGELDNLLSSEAALAEQNRKLAEEEEKAEPVQSSIPGDLQKEIKSVLSYMDQLLENLPEEKIAEFAQSEQFETYKKLFKELGLD</sequence>
<feature type="region of interest" description="Disordered" evidence="1">
    <location>
        <begin position="567"/>
        <end position="612"/>
    </location>
</feature>
<feature type="compositionally biased region" description="Acidic residues" evidence="1">
    <location>
        <begin position="167"/>
        <end position="179"/>
    </location>
</feature>
<dbReference type="RefSeq" id="WP_184658363.1">
    <property type="nucleotide sequence ID" value="NZ_CP031518.1"/>
</dbReference>
<feature type="compositionally biased region" description="Acidic residues" evidence="1">
    <location>
        <begin position="802"/>
        <end position="827"/>
    </location>
</feature>
<evidence type="ECO:0000313" key="3">
    <source>
        <dbReference type="Proteomes" id="UP000518887"/>
    </source>
</evidence>
<name>A0A7W8LLS7_9SPIR</name>
<feature type="compositionally biased region" description="Acidic residues" evidence="1">
    <location>
        <begin position="512"/>
        <end position="528"/>
    </location>
</feature>
<feature type="compositionally biased region" description="Acidic residues" evidence="1">
    <location>
        <begin position="717"/>
        <end position="754"/>
    </location>
</feature>
<feature type="region of interest" description="Disordered" evidence="1">
    <location>
        <begin position="490"/>
        <end position="539"/>
    </location>
</feature>
<evidence type="ECO:0000313" key="2">
    <source>
        <dbReference type="EMBL" id="MBB5225766.1"/>
    </source>
</evidence>
<dbReference type="Proteomes" id="UP000518887">
    <property type="component" value="Unassembled WGS sequence"/>
</dbReference>
<feature type="compositionally biased region" description="Low complexity" evidence="1">
    <location>
        <begin position="247"/>
        <end position="261"/>
    </location>
</feature>
<dbReference type="EMBL" id="JACHFQ010000003">
    <property type="protein sequence ID" value="MBB5225766.1"/>
    <property type="molecule type" value="Genomic_DNA"/>
</dbReference>
<feature type="compositionally biased region" description="Low complexity" evidence="1">
    <location>
        <begin position="87"/>
        <end position="97"/>
    </location>
</feature>
<accession>A0A7W8LLS7</accession>
<proteinExistence type="predicted"/>
<gene>
    <name evidence="2" type="ORF">HNP76_001123</name>
</gene>
<feature type="region of interest" description="Disordered" evidence="1">
    <location>
        <begin position="1"/>
        <end position="428"/>
    </location>
</feature>
<comment type="caution">
    <text evidence="2">The sequence shown here is derived from an EMBL/GenBank/DDBJ whole genome shotgun (WGS) entry which is preliminary data.</text>
</comment>
<feature type="compositionally biased region" description="Acidic residues" evidence="1">
    <location>
        <begin position="98"/>
        <end position="108"/>
    </location>
</feature>
<feature type="compositionally biased region" description="Acidic residues" evidence="1">
    <location>
        <begin position="642"/>
        <end position="697"/>
    </location>
</feature>
<feature type="region of interest" description="Disordered" evidence="1">
    <location>
        <begin position="872"/>
        <end position="891"/>
    </location>
</feature>
<reference evidence="2 3" key="1">
    <citation type="submission" date="2020-08" db="EMBL/GenBank/DDBJ databases">
        <title>Genomic Encyclopedia of Type Strains, Phase IV (KMG-IV): sequencing the most valuable type-strain genomes for metagenomic binning, comparative biology and taxonomic classification.</title>
        <authorList>
            <person name="Goeker M."/>
        </authorList>
    </citation>
    <scope>NUCLEOTIDE SEQUENCE [LARGE SCALE GENOMIC DNA]</scope>
    <source>
        <strain evidence="2 3">DSM 103462</strain>
    </source>
</reference>
<organism evidence="2 3">
    <name type="scientific">Treponema ruminis</name>
    <dbReference type="NCBI Taxonomy" id="744515"/>
    <lineage>
        <taxon>Bacteria</taxon>
        <taxon>Pseudomonadati</taxon>
        <taxon>Spirochaetota</taxon>
        <taxon>Spirochaetia</taxon>
        <taxon>Spirochaetales</taxon>
        <taxon>Treponemataceae</taxon>
        <taxon>Treponema</taxon>
    </lineage>
</organism>
<feature type="compositionally biased region" description="Acidic residues" evidence="1">
    <location>
        <begin position="768"/>
        <end position="786"/>
    </location>
</feature>